<feature type="transmembrane region" description="Helical" evidence="2">
    <location>
        <begin position="339"/>
        <end position="362"/>
    </location>
</feature>
<keyword evidence="4" id="KW-1185">Reference proteome</keyword>
<feature type="transmembrane region" description="Helical" evidence="2">
    <location>
        <begin position="147"/>
        <end position="164"/>
    </location>
</feature>
<feature type="transmembrane region" description="Helical" evidence="2">
    <location>
        <begin position="307"/>
        <end position="327"/>
    </location>
</feature>
<keyword evidence="2" id="KW-0472">Membrane</keyword>
<feature type="transmembrane region" description="Helical" evidence="2">
    <location>
        <begin position="228"/>
        <end position="248"/>
    </location>
</feature>
<comment type="caution">
    <text evidence="3">The sequence shown here is derived from an EMBL/GenBank/DDBJ whole genome shotgun (WGS) entry which is preliminary data.</text>
</comment>
<feature type="transmembrane region" description="Helical" evidence="2">
    <location>
        <begin position="116"/>
        <end position="135"/>
    </location>
</feature>
<evidence type="ECO:0000256" key="1">
    <source>
        <dbReference type="SAM" id="MobiDB-lite"/>
    </source>
</evidence>
<name>A0ABY1REW0_9MICO</name>
<keyword evidence="2" id="KW-0812">Transmembrane</keyword>
<dbReference type="EMBL" id="FXWJ01000003">
    <property type="protein sequence ID" value="SMQ70662.1"/>
    <property type="molecule type" value="Genomic_DNA"/>
</dbReference>
<feature type="transmembrane region" description="Helical" evidence="2">
    <location>
        <begin position="195"/>
        <end position="216"/>
    </location>
</feature>
<gene>
    <name evidence="3" type="ORF">SAMN06295909_2216</name>
</gene>
<feature type="transmembrane region" description="Helical" evidence="2">
    <location>
        <begin position="368"/>
        <end position="387"/>
    </location>
</feature>
<reference evidence="3 4" key="1">
    <citation type="submission" date="2017-04" db="EMBL/GenBank/DDBJ databases">
        <authorList>
            <person name="Varghese N."/>
            <person name="Submissions S."/>
        </authorList>
    </citation>
    <scope>NUCLEOTIDE SEQUENCE [LARGE SCALE GENOMIC DNA]</scope>
    <source>
        <strain evidence="3 4">VKM Ac-1784</strain>
    </source>
</reference>
<evidence type="ECO:0000256" key="2">
    <source>
        <dbReference type="SAM" id="Phobius"/>
    </source>
</evidence>
<protein>
    <submittedName>
        <fullName evidence="3">Uncharacterized protein</fullName>
    </submittedName>
</protein>
<keyword evidence="2" id="KW-1133">Transmembrane helix</keyword>
<organism evidence="3 4">
    <name type="scientific">Plantibacter elymi</name>
    <name type="common">nom. nud.</name>
    <dbReference type="NCBI Taxonomy" id="199708"/>
    <lineage>
        <taxon>Bacteria</taxon>
        <taxon>Bacillati</taxon>
        <taxon>Actinomycetota</taxon>
        <taxon>Actinomycetes</taxon>
        <taxon>Micrococcales</taxon>
        <taxon>Microbacteriaceae</taxon>
        <taxon>Plantibacter</taxon>
    </lineage>
</organism>
<evidence type="ECO:0000313" key="4">
    <source>
        <dbReference type="Proteomes" id="UP000194464"/>
    </source>
</evidence>
<accession>A0ABY1REW0</accession>
<feature type="compositionally biased region" description="Low complexity" evidence="1">
    <location>
        <begin position="414"/>
        <end position="428"/>
    </location>
</feature>
<feature type="transmembrane region" description="Helical" evidence="2">
    <location>
        <begin position="49"/>
        <end position="68"/>
    </location>
</feature>
<proteinExistence type="predicted"/>
<dbReference type="RefSeq" id="WP_119863553.1">
    <property type="nucleotide sequence ID" value="NZ_FXWJ01000003.1"/>
</dbReference>
<sequence>MTARQSSEPLTRRELTRARADAAARRTEYRHRLIQRTPGIGDRGHHRPFVGGSLLMIASLLALAWVAAEQPGLPGHFANDEGTIISVNRGTFTEADSSFQLIAAVYRWMGLAEMPTLAALVGVASYLLVLTVAISRTRTTTAEWVDWAIIICCVALAAVYHGAYTKDLLTVGAVLTLVVNRGRGLPAELVPVAAMLLYAQGFRTYWFLVAGLYLALRLALRARRGWTATLALILVLYAGLSVVFPLVVGVDLDHYRLMVNEHRTAESVNTLIVQFFPGAGPVSGFVNSVLTFASFVIPIPLMLRGGAIYLVVALVLLAIWGSLIAAIRSARIRAPRGSSVLTAFQNRLFAAILAFLIVQSIFEPDYGSFLRHLTPMLIVAVCLLLSLRPGATGASARRGPTSAACRRGQRPVGTTDAAATRTSAATRAQENGPAAASTPAVESAW</sequence>
<evidence type="ECO:0000313" key="3">
    <source>
        <dbReference type="EMBL" id="SMQ70662.1"/>
    </source>
</evidence>
<dbReference type="Proteomes" id="UP000194464">
    <property type="component" value="Unassembled WGS sequence"/>
</dbReference>
<feature type="region of interest" description="Disordered" evidence="1">
    <location>
        <begin position="392"/>
        <end position="445"/>
    </location>
</feature>